<keyword evidence="3" id="KW-1185">Reference proteome</keyword>
<dbReference type="Proteomes" id="UP001056201">
    <property type="component" value="Chromosome 1"/>
</dbReference>
<dbReference type="Pfam" id="PF04248">
    <property type="entry name" value="NTP_transf_9"/>
    <property type="match status" value="1"/>
</dbReference>
<organism evidence="2 3">
    <name type="scientific">Aquincola tertiaricarbonis</name>
    <dbReference type="NCBI Taxonomy" id="391953"/>
    <lineage>
        <taxon>Bacteria</taxon>
        <taxon>Pseudomonadati</taxon>
        <taxon>Pseudomonadota</taxon>
        <taxon>Betaproteobacteria</taxon>
        <taxon>Burkholderiales</taxon>
        <taxon>Sphaerotilaceae</taxon>
        <taxon>Aquincola</taxon>
    </lineage>
</organism>
<dbReference type="Gene3D" id="2.170.150.40">
    <property type="entry name" value="Domain of unknown function (DUF427)"/>
    <property type="match status" value="1"/>
</dbReference>
<evidence type="ECO:0000313" key="2">
    <source>
        <dbReference type="EMBL" id="URI05929.1"/>
    </source>
</evidence>
<dbReference type="InterPro" id="IPR007361">
    <property type="entry name" value="DUF427"/>
</dbReference>
<accession>A0ABY4RZR2</accession>
<sequence>MSQVPADQLPAWLAAARDHWTWRGARRPAFAAEPGPGQESVWDYPRPPALVPDAREVTIHWHGLPVARTHRAIRLLETSHPPSFYIPWADVDRSLLQRADGSSFCEWKGPAQYWSLVHEGRRLDRIAWSYPQPLAGAEAIADCVAFYAEGLDCRVGGQPVTPQPGGFYGGWVTPELVGPFKGGPGSSGW</sequence>
<gene>
    <name evidence="2" type="ORF">MW290_08225</name>
</gene>
<name>A0ABY4RZR2_AQUTE</name>
<feature type="domain" description="DUF427" evidence="1">
    <location>
        <begin position="57"/>
        <end position="149"/>
    </location>
</feature>
<dbReference type="PANTHER" id="PTHR43058:SF1">
    <property type="entry name" value="DUF427 DOMAIN-CONTAINING PROTEIN"/>
    <property type="match status" value="1"/>
</dbReference>
<evidence type="ECO:0000313" key="3">
    <source>
        <dbReference type="Proteomes" id="UP001056201"/>
    </source>
</evidence>
<dbReference type="InterPro" id="IPR038694">
    <property type="entry name" value="DUF427_sf"/>
</dbReference>
<protein>
    <submittedName>
        <fullName evidence="2">DUF427 domain-containing protein</fullName>
    </submittedName>
</protein>
<dbReference type="RefSeq" id="WP_250194194.1">
    <property type="nucleotide sequence ID" value="NZ_CP097635.1"/>
</dbReference>
<evidence type="ECO:0000259" key="1">
    <source>
        <dbReference type="Pfam" id="PF04248"/>
    </source>
</evidence>
<proteinExistence type="predicted"/>
<dbReference type="PANTHER" id="PTHR43058">
    <property type="entry name" value="SLR0655 PROTEIN"/>
    <property type="match status" value="1"/>
</dbReference>
<dbReference type="EMBL" id="CP097635">
    <property type="protein sequence ID" value="URI05929.1"/>
    <property type="molecule type" value="Genomic_DNA"/>
</dbReference>
<reference evidence="2" key="1">
    <citation type="submission" date="2022-05" db="EMBL/GenBank/DDBJ databases">
        <title>An RpoN-dependent PEP-CTERM gene is involved in floc formation of an Aquincola tertiaricarbonis strain.</title>
        <authorList>
            <person name="Qiu D."/>
            <person name="Xia M."/>
        </authorList>
    </citation>
    <scope>NUCLEOTIDE SEQUENCE</scope>
    <source>
        <strain evidence="2">RN12</strain>
    </source>
</reference>